<dbReference type="EMBL" id="JASHIE010000011">
    <property type="protein sequence ID" value="MDI9876007.1"/>
    <property type="molecule type" value="Genomic_DNA"/>
</dbReference>
<proteinExistence type="predicted"/>
<dbReference type="Gene3D" id="3.30.70.1070">
    <property type="entry name" value="Sporulation related repeat"/>
    <property type="match status" value="1"/>
</dbReference>
<dbReference type="InterPro" id="IPR041268">
    <property type="entry name" value="HU-CCDC81_bac_2"/>
</dbReference>
<dbReference type="InterPro" id="IPR040495">
    <property type="entry name" value="HU-CCDC81_bac_1"/>
</dbReference>
<dbReference type="RefSeq" id="WP_283382418.1">
    <property type="nucleotide sequence ID" value="NZ_JASHIE010000011.1"/>
</dbReference>
<comment type="caution">
    <text evidence="2">The sequence shown here is derived from an EMBL/GenBank/DDBJ whole genome shotgun (WGS) entry which is preliminary data.</text>
</comment>
<dbReference type="Pfam" id="PF18175">
    <property type="entry name" value="HU-CCDC81_bac_2"/>
    <property type="match status" value="1"/>
</dbReference>
<name>A0ABT6Z535_9BACT</name>
<dbReference type="Pfam" id="PF18174">
    <property type="entry name" value="HU-CCDC81_bac_1"/>
    <property type="match status" value="1"/>
</dbReference>
<dbReference type="InterPro" id="IPR007730">
    <property type="entry name" value="SPOR-like_dom"/>
</dbReference>
<evidence type="ECO:0000313" key="3">
    <source>
        <dbReference type="Proteomes" id="UP001225761"/>
    </source>
</evidence>
<dbReference type="PROSITE" id="PS51724">
    <property type="entry name" value="SPOR"/>
    <property type="match status" value="1"/>
</dbReference>
<evidence type="ECO:0000313" key="2">
    <source>
        <dbReference type="EMBL" id="MDI9876007.1"/>
    </source>
</evidence>
<dbReference type="SUPFAM" id="SSF110997">
    <property type="entry name" value="Sporulation related repeat"/>
    <property type="match status" value="1"/>
</dbReference>
<sequence>MATIQHYIQELLFERDCVVVPDFGGFITNFQSAKLDRSLNFISPAKRWVAFNSLLKNDDGLLSHFIAKSEGISLEESTIKIRAFVDALKFRLRNAEQVYLEQIGFFELNKENKLVFTPLSEQNYCSDSFGLGTINIYPKRNLEIESPQKESKSKLSVFRGADRAAERVVKTSKKTAATVKKLVPFMTGVATAVLLGIGILSYEEQNSLSTMNPFVGITARKPVPAPIIETKSRFVDTLTREVQPIKDSIPASQGNTLSYNNNGDYFVIVGSFGNEANAQKFVKELQSKGFSNATVIEPERKGKLIKVSANSYRNENEAYTESATIKSKLRASAWIFKSSKKQ</sequence>
<evidence type="ECO:0000259" key="1">
    <source>
        <dbReference type="PROSITE" id="PS51724"/>
    </source>
</evidence>
<protein>
    <submittedName>
        <fullName evidence="2">SPOR domain-containing protein</fullName>
    </submittedName>
</protein>
<accession>A0ABT6Z535</accession>
<keyword evidence="3" id="KW-1185">Reference proteome</keyword>
<gene>
    <name evidence="2" type="ORF">QM481_15840</name>
</gene>
<feature type="domain" description="SPOR" evidence="1">
    <location>
        <begin position="259"/>
        <end position="338"/>
    </location>
</feature>
<organism evidence="2 3">
    <name type="scientific">Flectobacillus rivi</name>
    <dbReference type="NCBI Taxonomy" id="2984209"/>
    <lineage>
        <taxon>Bacteria</taxon>
        <taxon>Pseudomonadati</taxon>
        <taxon>Bacteroidota</taxon>
        <taxon>Cytophagia</taxon>
        <taxon>Cytophagales</taxon>
        <taxon>Flectobacillaceae</taxon>
        <taxon>Flectobacillus</taxon>
    </lineage>
</organism>
<reference evidence="2 3" key="1">
    <citation type="submission" date="2023-05" db="EMBL/GenBank/DDBJ databases">
        <title>Novel species of genus Flectobacillus isolated from stream in China.</title>
        <authorList>
            <person name="Lu H."/>
        </authorList>
    </citation>
    <scope>NUCLEOTIDE SEQUENCE [LARGE SCALE GENOMIC DNA]</scope>
    <source>
        <strain evidence="2 3">LFS242W</strain>
    </source>
</reference>
<dbReference type="InterPro" id="IPR036680">
    <property type="entry name" value="SPOR-like_sf"/>
</dbReference>
<dbReference type="Pfam" id="PF05036">
    <property type="entry name" value="SPOR"/>
    <property type="match status" value="1"/>
</dbReference>
<dbReference type="Proteomes" id="UP001225761">
    <property type="component" value="Unassembled WGS sequence"/>
</dbReference>